<feature type="transmembrane region" description="Helical" evidence="7">
    <location>
        <begin position="183"/>
        <end position="206"/>
    </location>
</feature>
<evidence type="ECO:0000256" key="3">
    <source>
        <dbReference type="ARBA" id="ARBA00022475"/>
    </source>
</evidence>
<dbReference type="PANTHER" id="PTHR30065:SF1">
    <property type="entry name" value="SURFACE PRESENTATION OF ANTIGENS PROTEIN SPAR"/>
    <property type="match status" value="1"/>
</dbReference>
<feature type="transmembrane region" description="Helical" evidence="7">
    <location>
        <begin position="218"/>
        <end position="238"/>
    </location>
</feature>
<dbReference type="RefSeq" id="WP_210203537.1">
    <property type="nucleotide sequence ID" value="NZ_QAYG01000005.1"/>
</dbReference>
<dbReference type="GO" id="GO:0005886">
    <property type="term" value="C:plasma membrane"/>
    <property type="evidence" value="ECO:0007669"/>
    <property type="project" value="UniProtKB-SubCell"/>
</dbReference>
<reference evidence="8 9" key="1">
    <citation type="submission" date="2018-04" db="EMBL/GenBank/DDBJ databases">
        <title>Genomic Encyclopedia of Archaeal and Bacterial Type Strains, Phase II (KMG-II): from individual species to whole genera.</title>
        <authorList>
            <person name="Goeker M."/>
        </authorList>
    </citation>
    <scope>NUCLEOTIDE SEQUENCE [LARGE SCALE GENOMIC DNA]</scope>
    <source>
        <strain evidence="8 9">DSM 23382</strain>
    </source>
</reference>
<gene>
    <name evidence="8" type="ORF">C8N35_105173</name>
</gene>
<keyword evidence="6 7" id="KW-0472">Membrane</keyword>
<feature type="transmembrane region" description="Helical" evidence="7">
    <location>
        <begin position="83"/>
        <end position="103"/>
    </location>
</feature>
<keyword evidence="8" id="KW-0969">Cilium</keyword>
<keyword evidence="5 7" id="KW-1133">Transmembrane helix</keyword>
<dbReference type="InterPro" id="IPR002010">
    <property type="entry name" value="T3SS_IM_R"/>
</dbReference>
<evidence type="ECO:0000256" key="2">
    <source>
        <dbReference type="ARBA" id="ARBA00009772"/>
    </source>
</evidence>
<dbReference type="PRINTS" id="PR00953">
    <property type="entry name" value="TYPE3IMRPROT"/>
</dbReference>
<keyword evidence="9" id="KW-1185">Reference proteome</keyword>
<dbReference type="Pfam" id="PF01311">
    <property type="entry name" value="Bac_export_1"/>
    <property type="match status" value="1"/>
</dbReference>
<evidence type="ECO:0000313" key="9">
    <source>
        <dbReference type="Proteomes" id="UP000244081"/>
    </source>
</evidence>
<evidence type="ECO:0000256" key="6">
    <source>
        <dbReference type="ARBA" id="ARBA00023136"/>
    </source>
</evidence>
<organism evidence="8 9">
    <name type="scientific">Breoghania corrubedonensis</name>
    <dbReference type="NCBI Taxonomy" id="665038"/>
    <lineage>
        <taxon>Bacteria</taxon>
        <taxon>Pseudomonadati</taxon>
        <taxon>Pseudomonadota</taxon>
        <taxon>Alphaproteobacteria</taxon>
        <taxon>Hyphomicrobiales</taxon>
        <taxon>Stappiaceae</taxon>
        <taxon>Breoghania</taxon>
    </lineage>
</organism>
<dbReference type="EMBL" id="QAYG01000005">
    <property type="protein sequence ID" value="PTW60170.1"/>
    <property type="molecule type" value="Genomic_DNA"/>
</dbReference>
<evidence type="ECO:0000256" key="4">
    <source>
        <dbReference type="ARBA" id="ARBA00022692"/>
    </source>
</evidence>
<sequence length="256" mass="27727">MSGLLVAAIGPEMVLATFLLFCRIGACMLVIPGFSSDRVAMRIRLLMAVASTFAMAPMLLPIMRQAMPDLGPATTVRLIAGELYIGLLIGLMGRAFIAALEMIGTLMSMAIGMNNIPGVPVGGGETMPPLASLLSVTATAMIFITDQHQEVFRGLAQSYMRLPPSLAIQPLEGLEQFADQLSVAFFLALRIGSPFIVYSVAVNFAIGITNRLTPQIPVYFISMPLIIIGGLYFLFVVISDFMRIFLDGYFSWLQYG</sequence>
<evidence type="ECO:0000256" key="5">
    <source>
        <dbReference type="ARBA" id="ARBA00022989"/>
    </source>
</evidence>
<dbReference type="Proteomes" id="UP000244081">
    <property type="component" value="Unassembled WGS sequence"/>
</dbReference>
<comment type="similarity">
    <text evidence="2">Belongs to the FliR/MopE/SpaR family.</text>
</comment>
<dbReference type="AlphaFoldDB" id="A0A2T5V8V5"/>
<keyword evidence="3" id="KW-1003">Cell membrane</keyword>
<feature type="transmembrane region" description="Helical" evidence="7">
    <location>
        <begin position="13"/>
        <end position="31"/>
    </location>
</feature>
<keyword evidence="4 7" id="KW-0812">Transmembrane</keyword>
<evidence type="ECO:0000256" key="7">
    <source>
        <dbReference type="SAM" id="Phobius"/>
    </source>
</evidence>
<keyword evidence="8" id="KW-0282">Flagellum</keyword>
<accession>A0A2T5V8V5</accession>
<dbReference type="PANTHER" id="PTHR30065">
    <property type="entry name" value="FLAGELLAR BIOSYNTHETIC PROTEIN FLIR"/>
    <property type="match status" value="1"/>
</dbReference>
<name>A0A2T5V8V5_9HYPH</name>
<comment type="subcellular location">
    <subcellularLocation>
        <location evidence="1">Cell membrane</location>
        <topology evidence="1">Multi-pass membrane protein</topology>
    </subcellularLocation>
</comment>
<comment type="caution">
    <text evidence="8">The sequence shown here is derived from an EMBL/GenBank/DDBJ whole genome shotgun (WGS) entry which is preliminary data.</text>
</comment>
<feature type="transmembrane region" description="Helical" evidence="7">
    <location>
        <begin position="43"/>
        <end position="63"/>
    </location>
</feature>
<evidence type="ECO:0000256" key="1">
    <source>
        <dbReference type="ARBA" id="ARBA00004651"/>
    </source>
</evidence>
<keyword evidence="8" id="KW-0966">Cell projection</keyword>
<protein>
    <submittedName>
        <fullName evidence="8">Flagellar biosynthetic protein FliR</fullName>
    </submittedName>
</protein>
<dbReference type="GO" id="GO:0006605">
    <property type="term" value="P:protein targeting"/>
    <property type="evidence" value="ECO:0007669"/>
    <property type="project" value="InterPro"/>
</dbReference>
<evidence type="ECO:0000313" key="8">
    <source>
        <dbReference type="EMBL" id="PTW60170.1"/>
    </source>
</evidence>
<proteinExistence type="inferred from homology"/>